<comment type="caution">
    <text evidence="9">The sequence shown here is derived from an EMBL/GenBank/DDBJ whole genome shotgun (WGS) entry which is preliminary data.</text>
</comment>
<dbReference type="InterPro" id="IPR049453">
    <property type="entry name" value="Memb_transporter_dom"/>
</dbReference>
<name>A0A543CJS5_9ACTN</name>
<evidence type="ECO:0000256" key="2">
    <source>
        <dbReference type="ARBA" id="ARBA00022475"/>
    </source>
</evidence>
<dbReference type="EMBL" id="VFOZ01000001">
    <property type="protein sequence ID" value="TQL97361.1"/>
    <property type="molecule type" value="Genomic_DNA"/>
</dbReference>
<evidence type="ECO:0000259" key="8">
    <source>
        <dbReference type="Pfam" id="PF13515"/>
    </source>
</evidence>
<dbReference type="PANTHER" id="PTHR30509">
    <property type="entry name" value="P-HYDROXYBENZOIC ACID EFFLUX PUMP SUBUNIT-RELATED"/>
    <property type="match status" value="1"/>
</dbReference>
<protein>
    <submittedName>
        <fullName evidence="9">Putative membrane protein YccC</fullName>
    </submittedName>
</protein>
<feature type="transmembrane region" description="Helical" evidence="7">
    <location>
        <begin position="56"/>
        <end position="76"/>
    </location>
</feature>
<proteinExistence type="inferred from homology"/>
<dbReference type="GO" id="GO:0005886">
    <property type="term" value="C:plasma membrane"/>
    <property type="evidence" value="ECO:0007669"/>
    <property type="project" value="UniProtKB-SubCell"/>
</dbReference>
<evidence type="ECO:0000313" key="9">
    <source>
        <dbReference type="EMBL" id="TQL97361.1"/>
    </source>
</evidence>
<dbReference type="OrthoDB" id="3452755at2"/>
<feature type="transmembrane region" description="Helical" evidence="7">
    <location>
        <begin position="83"/>
        <end position="102"/>
    </location>
</feature>
<evidence type="ECO:0000256" key="3">
    <source>
        <dbReference type="ARBA" id="ARBA00022692"/>
    </source>
</evidence>
<evidence type="ECO:0000256" key="7">
    <source>
        <dbReference type="SAM" id="Phobius"/>
    </source>
</evidence>
<reference evidence="9 10" key="1">
    <citation type="submission" date="2019-06" db="EMBL/GenBank/DDBJ databases">
        <title>Sequencing the genomes of 1000 actinobacteria strains.</title>
        <authorList>
            <person name="Klenk H.-P."/>
        </authorList>
    </citation>
    <scope>NUCLEOTIDE SEQUENCE [LARGE SCALE GENOMIC DNA]</scope>
    <source>
        <strain evidence="9 10">DSM 102200</strain>
    </source>
</reference>
<evidence type="ECO:0000256" key="1">
    <source>
        <dbReference type="ARBA" id="ARBA00004651"/>
    </source>
</evidence>
<evidence type="ECO:0000313" key="10">
    <source>
        <dbReference type="Proteomes" id="UP000316096"/>
    </source>
</evidence>
<sequence>MASEGRAAPFYGLATAVGVTTPLVIGVFTGHAADSVPAGLGAFYVAFAGPKGPYGARARAMLATVAVVTVFTWFGGLLNGHPWLATVIVPVVAAVGAALSWMGPTAALCTLIAAVRPPTSPVFLNGILEMAGGLWVSVLLLAPWVTDRLRPLRTSVVAAARAVAGAVDALPDSDPDLWDRRRREAYDAIRQARATYAFYRGLGHEDPRRLADVLDRAVDETVVARSLLGALRQEAPPPEWWERELRAVGSALARRCRELAEALETGGSTPGESVALHRFVRVSDDVRRMRVHDRDDVVGSAMVLQVRRMIERIAATIEEAAGIVSGGLRAGFDTTLPERRDGGRRRLTAAVMTGSPGFRHAARVGTAIALAMALDNGLRLPYGYWLPITVTFCLRDSYGGTVERVVKRVGGATVGGTVAALALAVAPEQATLIILVFVGAALGFALSPVNHAYWVMFATPLVMLLIDFTQQLSWRAATWRIGLTVAAGAMALAAARTLWPAGTRRLLPERLARLFHTHAELARTVAARFEGRPCAPVHQRLAEASSAAMEVEDSMLRLAQEPAPPGELLRRLRDTTAIARRLRDYLGTLGALAEEEPVDAGPVPAILERVADHLDAHGDDALELDDLLRELDDHLSSLCRRRRAEIAGGAGVDAVSSMRKALAEVAGARHALRALASDAERLTEVAP</sequence>
<accession>A0A543CJS5</accession>
<dbReference type="RefSeq" id="WP_141956103.1">
    <property type="nucleotide sequence ID" value="NZ_VFOZ01000001.1"/>
</dbReference>
<keyword evidence="5 7" id="KW-0472">Membrane</keyword>
<feature type="transmembrane region" description="Helical" evidence="7">
    <location>
        <begin position="430"/>
        <end position="446"/>
    </location>
</feature>
<dbReference type="PANTHER" id="PTHR30509:SF9">
    <property type="entry name" value="MULTIDRUG RESISTANCE PROTEIN MDTO"/>
    <property type="match status" value="1"/>
</dbReference>
<keyword evidence="10" id="KW-1185">Reference proteome</keyword>
<dbReference type="AlphaFoldDB" id="A0A543CJS5"/>
<feature type="transmembrane region" description="Helical" evidence="7">
    <location>
        <begin position="122"/>
        <end position="145"/>
    </location>
</feature>
<dbReference type="Proteomes" id="UP000316096">
    <property type="component" value="Unassembled WGS sequence"/>
</dbReference>
<feature type="domain" description="Integral membrane bound transporter" evidence="8">
    <location>
        <begin position="372"/>
        <end position="493"/>
    </location>
</feature>
<evidence type="ECO:0000256" key="4">
    <source>
        <dbReference type="ARBA" id="ARBA00022989"/>
    </source>
</evidence>
<dbReference type="Pfam" id="PF13515">
    <property type="entry name" value="FUSC_2"/>
    <property type="match status" value="1"/>
</dbReference>
<comment type="subcellular location">
    <subcellularLocation>
        <location evidence="1">Cell membrane</location>
        <topology evidence="1">Multi-pass membrane protein</topology>
    </subcellularLocation>
</comment>
<keyword evidence="4 7" id="KW-1133">Transmembrane helix</keyword>
<keyword evidence="2" id="KW-1003">Cell membrane</keyword>
<gene>
    <name evidence="9" type="ORF">FB559_2941</name>
</gene>
<feature type="transmembrane region" description="Helical" evidence="7">
    <location>
        <begin position="481"/>
        <end position="499"/>
    </location>
</feature>
<organism evidence="9 10">
    <name type="scientific">Actinoallomurus bryophytorum</name>
    <dbReference type="NCBI Taxonomy" id="1490222"/>
    <lineage>
        <taxon>Bacteria</taxon>
        <taxon>Bacillati</taxon>
        <taxon>Actinomycetota</taxon>
        <taxon>Actinomycetes</taxon>
        <taxon>Streptosporangiales</taxon>
        <taxon>Thermomonosporaceae</taxon>
        <taxon>Actinoallomurus</taxon>
    </lineage>
</organism>
<evidence type="ECO:0000256" key="6">
    <source>
        <dbReference type="ARBA" id="ARBA00043993"/>
    </source>
</evidence>
<comment type="similarity">
    <text evidence="6">Belongs to the YccS/YhfK family.</text>
</comment>
<evidence type="ECO:0000256" key="5">
    <source>
        <dbReference type="ARBA" id="ARBA00023136"/>
    </source>
</evidence>
<keyword evidence="3 7" id="KW-0812">Transmembrane</keyword>